<dbReference type="InterPro" id="IPR055100">
    <property type="entry name" value="GNAT_LYC1-like"/>
</dbReference>
<reference evidence="2 3" key="1">
    <citation type="journal article" date="2012" name="BMC Genomics">
        <title>Comparative genomics of the white-rot fungi, Phanerochaete carnosa and P. chrysosporium, to elucidate the genetic basis of the distinct wood types they colonize.</title>
        <authorList>
            <person name="Suzuki H."/>
            <person name="MacDonald J."/>
            <person name="Syed K."/>
            <person name="Salamov A."/>
            <person name="Hori C."/>
            <person name="Aerts A."/>
            <person name="Henrissat B."/>
            <person name="Wiebenga A."/>
            <person name="vanKuyk P.A."/>
            <person name="Barry K."/>
            <person name="Lindquist E."/>
            <person name="LaButti K."/>
            <person name="Lapidus A."/>
            <person name="Lucas S."/>
            <person name="Coutinho P."/>
            <person name="Gong Y."/>
            <person name="Samejima M."/>
            <person name="Mahadevan R."/>
            <person name="Abou-Zaid M."/>
            <person name="de Vries R.P."/>
            <person name="Igarashi K."/>
            <person name="Yadav J.S."/>
            <person name="Grigoriev I.V."/>
            <person name="Master E.R."/>
        </authorList>
    </citation>
    <scope>NUCLEOTIDE SEQUENCE [LARGE SCALE GENOMIC DNA]</scope>
    <source>
        <strain evidence="2 3">HHB-10118-sp</strain>
    </source>
</reference>
<dbReference type="EMBL" id="JH930471">
    <property type="protein sequence ID" value="EKM56951.1"/>
    <property type="molecule type" value="Genomic_DNA"/>
</dbReference>
<protein>
    <recommendedName>
        <fullName evidence="1">LYC1 C-terminal domain-containing protein</fullName>
    </recommendedName>
</protein>
<dbReference type="PANTHER" id="PTHR34815:SF2">
    <property type="entry name" value="N-ACETYLTRANSFERASE DOMAIN-CONTAINING PROTEIN"/>
    <property type="match status" value="1"/>
</dbReference>
<dbReference type="InterPro" id="IPR053013">
    <property type="entry name" value="LAT"/>
</dbReference>
<dbReference type="InParanoid" id="K5V315"/>
<dbReference type="PANTHER" id="PTHR34815">
    <property type="entry name" value="LYSINE ACETYLTRANSFERASE"/>
    <property type="match status" value="1"/>
</dbReference>
<dbReference type="RefSeq" id="XP_007394780.1">
    <property type="nucleotide sequence ID" value="XM_007394718.1"/>
</dbReference>
<evidence type="ECO:0000313" key="3">
    <source>
        <dbReference type="Proteomes" id="UP000008370"/>
    </source>
</evidence>
<dbReference type="GeneID" id="18920742"/>
<sequence length="379" mass="43312">MTDVLALSLFAATPEQVIESRKRTHMEWARGLSMEEYLKRDEIMDFQEHAANGKLMTWVLASRSDPTTLDFKCSCETYAFLPLATYRRPVILATPTSSITTEALGYEIASVYTPPRNRGKGYATHMMRLLHWVLAPRSFLPEFPSQWGTMPESPLQDALFSVLYSDVGREFYFRAGPRPGQPGWSVCGVLSTHWDVPPQSDASVDRNQWRWLSRSDCIDIWEQDAELMKSDAAALAQKQHKTVFTFLPDNGIGQFSMHRLITIDTWLRHVYPPEPWGVQLVSSRGLTFATWTFEPETRVMVLTRLRSTAEDFPALLEALQFKAQEIGLDTIETWNIPEDLKGVGDQLGARTLERSEHLSAAKWYGSEPEEQVEWVFNEK</sequence>
<dbReference type="HOGENOM" id="CLU_038171_2_0_1"/>
<gene>
    <name evidence="2" type="ORF">PHACADRAFT_91589</name>
</gene>
<accession>K5V315</accession>
<dbReference type="KEGG" id="pco:PHACADRAFT_91589"/>
<dbReference type="STRING" id="650164.K5V315"/>
<keyword evidence="3" id="KW-1185">Reference proteome</keyword>
<dbReference type="OrthoDB" id="2020070at2759"/>
<proteinExistence type="predicted"/>
<feature type="domain" description="LYC1 C-terminal" evidence="1">
    <location>
        <begin position="193"/>
        <end position="379"/>
    </location>
</feature>
<evidence type="ECO:0000259" key="1">
    <source>
        <dbReference type="Pfam" id="PF22998"/>
    </source>
</evidence>
<organism evidence="2 3">
    <name type="scientific">Phanerochaete carnosa (strain HHB-10118-sp)</name>
    <name type="common">White-rot fungus</name>
    <name type="synonym">Peniophora carnosa</name>
    <dbReference type="NCBI Taxonomy" id="650164"/>
    <lineage>
        <taxon>Eukaryota</taxon>
        <taxon>Fungi</taxon>
        <taxon>Dikarya</taxon>
        <taxon>Basidiomycota</taxon>
        <taxon>Agaricomycotina</taxon>
        <taxon>Agaricomycetes</taxon>
        <taxon>Polyporales</taxon>
        <taxon>Phanerochaetaceae</taxon>
        <taxon>Phanerochaete</taxon>
    </lineage>
</organism>
<dbReference type="AlphaFoldDB" id="K5V315"/>
<dbReference type="Proteomes" id="UP000008370">
    <property type="component" value="Unassembled WGS sequence"/>
</dbReference>
<name>K5V315_PHACS</name>
<dbReference type="Pfam" id="PF22998">
    <property type="entry name" value="GNAT_LYC1-like"/>
    <property type="match status" value="1"/>
</dbReference>
<evidence type="ECO:0000313" key="2">
    <source>
        <dbReference type="EMBL" id="EKM56951.1"/>
    </source>
</evidence>